<evidence type="ECO:0000313" key="2">
    <source>
        <dbReference type="EMBL" id="RHY45755.1"/>
    </source>
</evidence>
<evidence type="ECO:0000313" key="3">
    <source>
        <dbReference type="EMBL" id="RHY78248.1"/>
    </source>
</evidence>
<evidence type="ECO:0000313" key="11">
    <source>
        <dbReference type="Proteomes" id="UP000283543"/>
    </source>
</evidence>
<gene>
    <name evidence="5" type="ORF">DYB26_013352</name>
    <name evidence="6" type="ORF">DYB28_013948</name>
    <name evidence="4" type="ORF">DYB31_004136</name>
    <name evidence="3" type="ORF">DYB34_000172</name>
    <name evidence="1" type="ORF">DYB36_002176</name>
    <name evidence="2" type="ORF">DYB38_010727</name>
</gene>
<evidence type="ECO:0000313" key="8">
    <source>
        <dbReference type="Proteomes" id="UP000265716"/>
    </source>
</evidence>
<dbReference type="Proteomes" id="UP000283543">
    <property type="component" value="Unassembled WGS sequence"/>
</dbReference>
<dbReference type="EMBL" id="QUTI01046712">
    <property type="protein sequence ID" value="RLN99737.1"/>
    <property type="molecule type" value="Genomic_DNA"/>
</dbReference>
<evidence type="ECO:0000313" key="12">
    <source>
        <dbReference type="Proteomes" id="UP000286510"/>
    </source>
</evidence>
<evidence type="ECO:0000313" key="7">
    <source>
        <dbReference type="Proteomes" id="UP000265427"/>
    </source>
</evidence>
<evidence type="ECO:0000313" key="6">
    <source>
        <dbReference type="EMBL" id="RLN99737.1"/>
    </source>
</evidence>
<dbReference type="VEuPathDB" id="FungiDB:H257_01956"/>
<dbReference type="Proteomes" id="UP000265427">
    <property type="component" value="Unassembled WGS sequence"/>
</dbReference>
<reference evidence="7 8" key="2">
    <citation type="submission" date="2018-08" db="EMBL/GenBank/DDBJ databases">
        <title>Aphanomyces genome sequencing and annotation.</title>
        <authorList>
            <person name="Minardi D."/>
            <person name="Oidtmann B."/>
            <person name="Van Der Giezen M."/>
            <person name="Studholme D.J."/>
        </authorList>
    </citation>
    <scope>NUCLEOTIDE SEQUENCE [LARGE SCALE GENOMIC DNA]</scope>
    <source>
        <strain evidence="4 9">197901</strain>
        <strain evidence="5 12">FDL457</strain>
        <strain evidence="1 7">Kv</strain>
        <strain evidence="2 8">SA</strain>
        <strain evidence="3 11">Si</strain>
    </source>
</reference>
<dbReference type="EMBL" id="QUTF01008766">
    <property type="protein sequence ID" value="RHZ38364.1"/>
    <property type="molecule type" value="Genomic_DNA"/>
</dbReference>
<name>A0A397B187_APHAT</name>
<evidence type="ECO:0000313" key="10">
    <source>
        <dbReference type="Proteomes" id="UP000275652"/>
    </source>
</evidence>
<reference evidence="6 10" key="1">
    <citation type="journal article" date="2018" name="J. Invertebr. Pathol.">
        <title>New genotyping method for the causative agent of crayfish plague (Aphanomyces astaci) based on whole genome data.</title>
        <authorList>
            <person name="Minardi D."/>
            <person name="Studholme D.J."/>
            <person name="van der Giezen M."/>
            <person name="Pretto T."/>
            <person name="Oidtmann B."/>
        </authorList>
    </citation>
    <scope>NUCLEOTIDE SEQUENCE [LARGE SCALE GENOMIC DNA]</scope>
    <source>
        <strain evidence="6 10">KB13</strain>
    </source>
</reference>
<proteinExistence type="predicted"/>
<dbReference type="Proteomes" id="UP000266196">
    <property type="component" value="Unassembled WGS sequence"/>
</dbReference>
<comment type="caution">
    <text evidence="1">The sequence shown here is derived from an EMBL/GenBank/DDBJ whole genome shotgun (WGS) entry which is preliminary data.</text>
</comment>
<organism evidence="1 7">
    <name type="scientific">Aphanomyces astaci</name>
    <name type="common">Crayfish plague agent</name>
    <dbReference type="NCBI Taxonomy" id="112090"/>
    <lineage>
        <taxon>Eukaryota</taxon>
        <taxon>Sar</taxon>
        <taxon>Stramenopiles</taxon>
        <taxon>Oomycota</taxon>
        <taxon>Saprolegniomycetes</taxon>
        <taxon>Saprolegniales</taxon>
        <taxon>Verrucalvaceae</taxon>
        <taxon>Aphanomyces</taxon>
    </lineage>
</organism>
<evidence type="ECO:0000313" key="9">
    <source>
        <dbReference type="Proteomes" id="UP000266196"/>
    </source>
</evidence>
<dbReference type="EMBL" id="QUTC01007933">
    <property type="protein sequence ID" value="RHY45755.1"/>
    <property type="molecule type" value="Genomic_DNA"/>
</dbReference>
<dbReference type="EMBL" id="QUSZ01004952">
    <property type="protein sequence ID" value="RHY11909.1"/>
    <property type="molecule type" value="Genomic_DNA"/>
</dbReference>
<dbReference type="EMBL" id="QUTE01009244">
    <property type="protein sequence ID" value="RHZ19919.1"/>
    <property type="molecule type" value="Genomic_DNA"/>
</dbReference>
<dbReference type="AlphaFoldDB" id="A0A397B187"/>
<dbReference type="Proteomes" id="UP000265716">
    <property type="component" value="Unassembled WGS sequence"/>
</dbReference>
<dbReference type="Proteomes" id="UP000286510">
    <property type="component" value="Unassembled WGS sequence"/>
</dbReference>
<evidence type="ECO:0000313" key="5">
    <source>
        <dbReference type="EMBL" id="RHZ38364.1"/>
    </source>
</evidence>
<dbReference type="EMBL" id="QUTB01000159">
    <property type="protein sequence ID" value="RHY78248.1"/>
    <property type="molecule type" value="Genomic_DNA"/>
</dbReference>
<evidence type="ECO:0000313" key="4">
    <source>
        <dbReference type="EMBL" id="RHZ19919.1"/>
    </source>
</evidence>
<sequence length="89" mass="9805">MLLQQGGTRERFLSMGIPKILAKGLVLRVGDVTFEVTAGLNILQNKTYVAYGEAPDQDKIYTEGDAYLKREFPLITHIKKASLVGHPGC</sequence>
<evidence type="ECO:0000313" key="1">
    <source>
        <dbReference type="EMBL" id="RHY11909.1"/>
    </source>
</evidence>
<dbReference type="Proteomes" id="UP000275652">
    <property type="component" value="Unassembled WGS sequence"/>
</dbReference>
<accession>A0A397B187</accession>
<protein>
    <submittedName>
        <fullName evidence="1">Uncharacterized protein</fullName>
    </submittedName>
</protein>